<organism evidence="2 3">
    <name type="scientific">Cynara cardunculus var. scolymus</name>
    <name type="common">Globe artichoke</name>
    <name type="synonym">Cynara scolymus</name>
    <dbReference type="NCBI Taxonomy" id="59895"/>
    <lineage>
        <taxon>Eukaryota</taxon>
        <taxon>Viridiplantae</taxon>
        <taxon>Streptophyta</taxon>
        <taxon>Embryophyta</taxon>
        <taxon>Tracheophyta</taxon>
        <taxon>Spermatophyta</taxon>
        <taxon>Magnoliopsida</taxon>
        <taxon>eudicotyledons</taxon>
        <taxon>Gunneridae</taxon>
        <taxon>Pentapetalae</taxon>
        <taxon>asterids</taxon>
        <taxon>campanulids</taxon>
        <taxon>Asterales</taxon>
        <taxon>Asteraceae</taxon>
        <taxon>Carduoideae</taxon>
        <taxon>Cardueae</taxon>
        <taxon>Carduinae</taxon>
        <taxon>Cynara</taxon>
    </lineage>
</organism>
<dbReference type="EMBL" id="LEKV01002030">
    <property type="protein sequence ID" value="KVI04496.1"/>
    <property type="molecule type" value="Genomic_DNA"/>
</dbReference>
<feature type="region of interest" description="Disordered" evidence="1">
    <location>
        <begin position="70"/>
        <end position="114"/>
    </location>
</feature>
<comment type="caution">
    <text evidence="2">The sequence shown here is derived from an EMBL/GenBank/DDBJ whole genome shotgun (WGS) entry which is preliminary data.</text>
</comment>
<sequence>MKIESSVQTVSCTEEQNDYAGLLSAATAHGSPRPIDEERVTSRCRPVAYKVQVKKEEAEGGSIVSLLLTAHSTNRRLQGSRDKGEPPNRGRNNEGDGRLTTSMMAFLDANKKKD</sequence>
<protein>
    <submittedName>
        <fullName evidence="2">Uncharacterized protein</fullName>
    </submittedName>
</protein>
<reference evidence="2 3" key="1">
    <citation type="journal article" date="2016" name="Sci. Rep.">
        <title>The genome sequence of the outbreeding globe artichoke constructed de novo incorporating a phase-aware low-pass sequencing strategy of F1 progeny.</title>
        <authorList>
            <person name="Scaglione D."/>
            <person name="Reyes-Chin-Wo S."/>
            <person name="Acquadro A."/>
            <person name="Froenicke L."/>
            <person name="Portis E."/>
            <person name="Beitel C."/>
            <person name="Tirone M."/>
            <person name="Mauro R."/>
            <person name="Lo Monaco A."/>
            <person name="Mauromicale G."/>
            <person name="Faccioli P."/>
            <person name="Cattivelli L."/>
            <person name="Rieseberg L."/>
            <person name="Michelmore R."/>
            <person name="Lanteri S."/>
        </authorList>
    </citation>
    <scope>NUCLEOTIDE SEQUENCE [LARGE SCALE GENOMIC DNA]</scope>
    <source>
        <strain evidence="2">2C</strain>
    </source>
</reference>
<gene>
    <name evidence="2" type="ORF">Ccrd_017185</name>
</gene>
<proteinExistence type="predicted"/>
<accession>A0A103Y8J0</accession>
<evidence type="ECO:0000313" key="2">
    <source>
        <dbReference type="EMBL" id="KVI04496.1"/>
    </source>
</evidence>
<keyword evidence="3" id="KW-1185">Reference proteome</keyword>
<dbReference type="AlphaFoldDB" id="A0A103Y8J0"/>
<dbReference type="Gramene" id="KVI04496">
    <property type="protein sequence ID" value="KVI04496"/>
    <property type="gene ID" value="Ccrd_017185"/>
</dbReference>
<evidence type="ECO:0000256" key="1">
    <source>
        <dbReference type="SAM" id="MobiDB-lite"/>
    </source>
</evidence>
<name>A0A103Y8J0_CYNCS</name>
<dbReference type="Proteomes" id="UP000243975">
    <property type="component" value="Unassembled WGS sequence"/>
</dbReference>
<evidence type="ECO:0000313" key="3">
    <source>
        <dbReference type="Proteomes" id="UP000243975"/>
    </source>
</evidence>
<feature type="compositionally biased region" description="Basic and acidic residues" evidence="1">
    <location>
        <begin position="79"/>
        <end position="97"/>
    </location>
</feature>